<evidence type="ECO:0000313" key="10">
    <source>
        <dbReference type="Proteomes" id="UP000788993"/>
    </source>
</evidence>
<reference evidence="9" key="1">
    <citation type="journal article" date="2021" name="Open Biol.">
        <title>Shared evolutionary footprints suggest mitochondrial oxidative damage underlies multiple complex I losses in fungi.</title>
        <authorList>
            <person name="Schikora-Tamarit M.A."/>
            <person name="Marcet-Houben M."/>
            <person name="Nosek J."/>
            <person name="Gabaldon T."/>
        </authorList>
    </citation>
    <scope>NUCLEOTIDE SEQUENCE</scope>
    <source>
        <strain evidence="9">NCAIM Y.01608</strain>
    </source>
</reference>
<organism evidence="9 10">
    <name type="scientific">Ogataea polymorpha</name>
    <dbReference type="NCBI Taxonomy" id="460523"/>
    <lineage>
        <taxon>Eukaryota</taxon>
        <taxon>Fungi</taxon>
        <taxon>Dikarya</taxon>
        <taxon>Ascomycota</taxon>
        <taxon>Saccharomycotina</taxon>
        <taxon>Pichiomycetes</taxon>
        <taxon>Pichiales</taxon>
        <taxon>Pichiaceae</taxon>
        <taxon>Ogataea</taxon>
    </lineage>
</organism>
<dbReference type="PANTHER" id="PTHR23501">
    <property type="entry name" value="MAJOR FACILITATOR SUPERFAMILY"/>
    <property type="match status" value="1"/>
</dbReference>
<evidence type="ECO:0000259" key="8">
    <source>
        <dbReference type="PROSITE" id="PS50850"/>
    </source>
</evidence>
<accession>A0A9P8NT93</accession>
<dbReference type="GO" id="GO:0012505">
    <property type="term" value="C:endomembrane system"/>
    <property type="evidence" value="ECO:0007669"/>
    <property type="project" value="UniProtKB-SubCell"/>
</dbReference>
<comment type="caution">
    <text evidence="9">The sequence shown here is derived from an EMBL/GenBank/DDBJ whole genome shotgun (WGS) entry which is preliminary data.</text>
</comment>
<reference evidence="9" key="2">
    <citation type="submission" date="2021-01" db="EMBL/GenBank/DDBJ databases">
        <authorList>
            <person name="Schikora-Tamarit M.A."/>
        </authorList>
    </citation>
    <scope>NUCLEOTIDE SEQUENCE</scope>
    <source>
        <strain evidence="9">NCAIM Y.01608</strain>
    </source>
</reference>
<evidence type="ECO:0000256" key="3">
    <source>
        <dbReference type="ARBA" id="ARBA00022448"/>
    </source>
</evidence>
<evidence type="ECO:0000256" key="2">
    <source>
        <dbReference type="ARBA" id="ARBA00008335"/>
    </source>
</evidence>
<dbReference type="InterPro" id="IPR020846">
    <property type="entry name" value="MFS_dom"/>
</dbReference>
<feature type="transmembrane region" description="Helical" evidence="7">
    <location>
        <begin position="62"/>
        <end position="88"/>
    </location>
</feature>
<name>A0A9P8NT93_9ASCO</name>
<feature type="transmembrane region" description="Helical" evidence="7">
    <location>
        <begin position="545"/>
        <end position="563"/>
    </location>
</feature>
<keyword evidence="4 7" id="KW-0812">Transmembrane</keyword>
<evidence type="ECO:0000256" key="6">
    <source>
        <dbReference type="ARBA" id="ARBA00023136"/>
    </source>
</evidence>
<dbReference type="AlphaFoldDB" id="A0A9P8NT93"/>
<keyword evidence="10" id="KW-1185">Reference proteome</keyword>
<dbReference type="GO" id="GO:0000329">
    <property type="term" value="C:fungal-type vacuole membrane"/>
    <property type="evidence" value="ECO:0007669"/>
    <property type="project" value="TreeGrafter"/>
</dbReference>
<dbReference type="InterPro" id="IPR011701">
    <property type="entry name" value="MFS"/>
</dbReference>
<feature type="transmembrane region" description="Helical" evidence="7">
    <location>
        <begin position="290"/>
        <end position="309"/>
    </location>
</feature>
<proteinExistence type="inferred from homology"/>
<feature type="transmembrane region" description="Helical" evidence="7">
    <location>
        <begin position="191"/>
        <end position="212"/>
    </location>
</feature>
<dbReference type="PANTHER" id="PTHR23501:SF191">
    <property type="entry name" value="VACUOLAR BASIC AMINO ACID TRANSPORTER 4"/>
    <property type="match status" value="1"/>
</dbReference>
<feature type="transmembrane region" description="Helical" evidence="7">
    <location>
        <begin position="463"/>
        <end position="484"/>
    </location>
</feature>
<feature type="domain" description="Major facilitator superfamily (MFS) profile" evidence="8">
    <location>
        <begin position="63"/>
        <end position="567"/>
    </location>
</feature>
<keyword evidence="6 7" id="KW-0472">Membrane</keyword>
<dbReference type="PROSITE" id="PS50850">
    <property type="entry name" value="MFS"/>
    <property type="match status" value="1"/>
</dbReference>
<feature type="transmembrane region" description="Helical" evidence="7">
    <location>
        <begin position="397"/>
        <end position="414"/>
    </location>
</feature>
<evidence type="ECO:0000256" key="7">
    <source>
        <dbReference type="SAM" id="Phobius"/>
    </source>
</evidence>
<sequence length="571" mass="61778">MPEETPLLQDPSGGSAAIVAREVAKDIEVNNTDESSLASFGQYGSVELQKPAGAISPSHLKIILCCLFVNVFLSSLDATIVATLLSVISSDLNQLTNSSWLATSYLLACAAFQPLFGKISDIFGRRSITIICTVLFGFGCLLCGVTSSFWVLVFGRFITGIGGGGFNTLSTITLSDVIATRQRGLYQGYMNIAFGFGTASGGVVAGFFHHYFGWRSAFLIQVPICLLSAVLVFLFLELPKGSPGRGLEGHGVWKKVKTMDFIGSSMLVASLLLLMYAASSGGKEFAYSSLEFKGLLVSGSIFLTLFYFYELKVATEPVIPVQLLANRTVLSSSLNCWFTSMNVFSIIYYVPFYWLSVKNMTSMESGIRLLPAAVAISVGSLYAGYRIKKTGKYRVAMHMYGLLAIFGSTLVYTLKPESSSFFEYAVLVPSRLGTGAVITVDLIAMISSVTAKEQALVTSIQYGFRSTGSTIGVSIASAILQGFLSRDLRNNFSNLTNVPAEFNSPEKLAQIIDKALHSTIYAHTKCPEFARNAVISAYDSSCHAVFIYIVITAIAATTSTWFIEENSLENK</sequence>
<feature type="transmembrane region" description="Helical" evidence="7">
    <location>
        <begin position="157"/>
        <end position="179"/>
    </location>
</feature>
<feature type="transmembrane region" description="Helical" evidence="7">
    <location>
        <begin position="218"/>
        <end position="238"/>
    </location>
</feature>
<feature type="transmembrane region" description="Helical" evidence="7">
    <location>
        <begin position="259"/>
        <end position="278"/>
    </location>
</feature>
<dbReference type="InterPro" id="IPR036259">
    <property type="entry name" value="MFS_trans_sf"/>
</dbReference>
<evidence type="ECO:0000313" key="9">
    <source>
        <dbReference type="EMBL" id="KAH3659948.1"/>
    </source>
</evidence>
<comment type="subcellular location">
    <subcellularLocation>
        <location evidence="1">Endomembrane system</location>
        <topology evidence="1">Multi-pass membrane protein</topology>
    </subcellularLocation>
</comment>
<dbReference type="Proteomes" id="UP000788993">
    <property type="component" value="Unassembled WGS sequence"/>
</dbReference>
<feature type="transmembrane region" description="Helical" evidence="7">
    <location>
        <begin position="366"/>
        <end position="385"/>
    </location>
</feature>
<keyword evidence="5 7" id="KW-1133">Transmembrane helix</keyword>
<evidence type="ECO:0000256" key="1">
    <source>
        <dbReference type="ARBA" id="ARBA00004127"/>
    </source>
</evidence>
<dbReference type="Gene3D" id="1.20.1720.10">
    <property type="entry name" value="Multidrug resistance protein D"/>
    <property type="match status" value="1"/>
</dbReference>
<feature type="transmembrane region" description="Helical" evidence="7">
    <location>
        <begin position="128"/>
        <end position="151"/>
    </location>
</feature>
<dbReference type="GO" id="GO:0015174">
    <property type="term" value="F:basic amino acid transmembrane transporter activity"/>
    <property type="evidence" value="ECO:0007669"/>
    <property type="project" value="TreeGrafter"/>
</dbReference>
<dbReference type="EMBL" id="JAEUBD010001504">
    <property type="protein sequence ID" value="KAH3659948.1"/>
    <property type="molecule type" value="Genomic_DNA"/>
</dbReference>
<dbReference type="Pfam" id="PF07690">
    <property type="entry name" value="MFS_1"/>
    <property type="match status" value="1"/>
</dbReference>
<gene>
    <name evidence="9" type="ORF">OGATHE_005993</name>
</gene>
<dbReference type="SUPFAM" id="SSF103473">
    <property type="entry name" value="MFS general substrate transporter"/>
    <property type="match status" value="1"/>
</dbReference>
<feature type="transmembrane region" description="Helical" evidence="7">
    <location>
        <begin position="434"/>
        <end position="451"/>
    </location>
</feature>
<comment type="similarity">
    <text evidence="2">Belongs to the major facilitator superfamily.</text>
</comment>
<dbReference type="Gene3D" id="1.20.1250.20">
    <property type="entry name" value="MFS general substrate transporter like domains"/>
    <property type="match status" value="1"/>
</dbReference>
<feature type="transmembrane region" description="Helical" evidence="7">
    <location>
        <begin position="100"/>
        <end position="116"/>
    </location>
</feature>
<feature type="transmembrane region" description="Helical" evidence="7">
    <location>
        <begin position="329"/>
        <end position="354"/>
    </location>
</feature>
<protein>
    <recommendedName>
        <fullName evidence="8">Major facilitator superfamily (MFS) profile domain-containing protein</fullName>
    </recommendedName>
</protein>
<evidence type="ECO:0000256" key="5">
    <source>
        <dbReference type="ARBA" id="ARBA00022989"/>
    </source>
</evidence>
<evidence type="ECO:0000256" key="4">
    <source>
        <dbReference type="ARBA" id="ARBA00022692"/>
    </source>
</evidence>
<keyword evidence="3" id="KW-0813">Transport</keyword>